<dbReference type="AlphaFoldDB" id="C5KUX3"/>
<feature type="signal peptide" evidence="2">
    <location>
        <begin position="1"/>
        <end position="23"/>
    </location>
</feature>
<feature type="chain" id="PRO_5005668296" evidence="2">
    <location>
        <begin position="24"/>
        <end position="115"/>
    </location>
</feature>
<gene>
    <name evidence="3" type="ORF">Pmar_PMAR002290</name>
</gene>
<dbReference type="EMBL" id="GG676384">
    <property type="protein sequence ID" value="EER11688.1"/>
    <property type="molecule type" value="Genomic_DNA"/>
</dbReference>
<accession>C5KUX3</accession>
<dbReference type="PROSITE" id="PS51257">
    <property type="entry name" value="PROKAR_LIPOPROTEIN"/>
    <property type="match status" value="1"/>
</dbReference>
<evidence type="ECO:0000256" key="1">
    <source>
        <dbReference type="SAM" id="MobiDB-lite"/>
    </source>
</evidence>
<proteinExistence type="predicted"/>
<dbReference type="Proteomes" id="UP000007800">
    <property type="component" value="Unassembled WGS sequence"/>
</dbReference>
<evidence type="ECO:0000313" key="3">
    <source>
        <dbReference type="EMBL" id="EER11688.1"/>
    </source>
</evidence>
<keyword evidence="2" id="KW-0732">Signal</keyword>
<name>C5KUX3_PERM5</name>
<evidence type="ECO:0000313" key="4">
    <source>
        <dbReference type="Proteomes" id="UP000007800"/>
    </source>
</evidence>
<dbReference type="GeneID" id="9047112"/>
<keyword evidence="4" id="KW-1185">Reference proteome</keyword>
<dbReference type="RefSeq" id="XP_002779893.1">
    <property type="nucleotide sequence ID" value="XM_002779847.1"/>
</dbReference>
<dbReference type="InParanoid" id="C5KUX3"/>
<protein>
    <submittedName>
        <fullName evidence="3">Uncharacterized protein</fullName>
    </submittedName>
</protein>
<organism evidence="4">
    <name type="scientific">Perkinsus marinus (strain ATCC 50983 / TXsc)</name>
    <dbReference type="NCBI Taxonomy" id="423536"/>
    <lineage>
        <taxon>Eukaryota</taxon>
        <taxon>Sar</taxon>
        <taxon>Alveolata</taxon>
        <taxon>Perkinsozoa</taxon>
        <taxon>Perkinsea</taxon>
        <taxon>Perkinsida</taxon>
        <taxon>Perkinsidae</taxon>
        <taxon>Perkinsus</taxon>
    </lineage>
</organism>
<reference evidence="3 4" key="1">
    <citation type="submission" date="2008-07" db="EMBL/GenBank/DDBJ databases">
        <authorList>
            <person name="El-Sayed N."/>
            <person name="Caler E."/>
            <person name="Inman J."/>
            <person name="Amedeo P."/>
            <person name="Hass B."/>
            <person name="Wortman J."/>
        </authorList>
    </citation>
    <scope>NUCLEOTIDE SEQUENCE [LARGE SCALE GENOMIC DNA]</scope>
    <source>
        <strain evidence="4">ATCC 50983 / TXsc</strain>
    </source>
</reference>
<feature type="region of interest" description="Disordered" evidence="1">
    <location>
        <begin position="78"/>
        <end position="115"/>
    </location>
</feature>
<evidence type="ECO:0000256" key="2">
    <source>
        <dbReference type="SAM" id="SignalP"/>
    </source>
</evidence>
<sequence>MFTRHVCLIVVTLLLALSGMCGCEEPKLSQPVKTSDLRDRVLRHQQKMEILKREVEAIDCDCDDKKTGKTEMLKTANAAEKTTASAPTPKKQNHNGRVRISDSVKLEPPSESIAI</sequence>